<dbReference type="FunFam" id="3.40.366.10:FF:000002">
    <property type="entry name" value="Probable polyketide synthase 2"/>
    <property type="match status" value="1"/>
</dbReference>
<dbReference type="InterPro" id="IPR042104">
    <property type="entry name" value="PKS_dehydratase_sf"/>
</dbReference>
<organism evidence="13 14">
    <name type="scientific">Actinomadura pelletieri DSM 43383</name>
    <dbReference type="NCBI Taxonomy" id="1120940"/>
    <lineage>
        <taxon>Bacteria</taxon>
        <taxon>Bacillati</taxon>
        <taxon>Actinomycetota</taxon>
        <taxon>Actinomycetes</taxon>
        <taxon>Streptosporangiales</taxon>
        <taxon>Thermomonosporaceae</taxon>
        <taxon>Actinomadura</taxon>
    </lineage>
</organism>
<evidence type="ECO:0000259" key="10">
    <source>
        <dbReference type="PROSITE" id="PS50075"/>
    </source>
</evidence>
<dbReference type="Pfam" id="PF08659">
    <property type="entry name" value="KR"/>
    <property type="match status" value="1"/>
</dbReference>
<dbReference type="InterPro" id="IPR055123">
    <property type="entry name" value="SpnB-like_Rossmann"/>
</dbReference>
<feature type="region of interest" description="C-terminal hotdog fold" evidence="9">
    <location>
        <begin position="1070"/>
        <end position="1212"/>
    </location>
</feature>
<comment type="pathway">
    <text evidence="2">Antibiotic biosynthesis.</text>
</comment>
<proteinExistence type="predicted"/>
<dbReference type="InterPro" id="IPR013968">
    <property type="entry name" value="PKS_KR"/>
</dbReference>
<dbReference type="InterPro" id="IPR049900">
    <property type="entry name" value="PKS_mFAS_DH"/>
</dbReference>
<feature type="active site" description="Proton acceptor; for dehydratase activity" evidence="9">
    <location>
        <position position="963"/>
    </location>
</feature>
<dbReference type="InterPro" id="IPR001227">
    <property type="entry name" value="Ac_transferase_dom_sf"/>
</dbReference>
<dbReference type="GO" id="GO:0004312">
    <property type="term" value="F:fatty acid synthase activity"/>
    <property type="evidence" value="ECO:0007669"/>
    <property type="project" value="TreeGrafter"/>
</dbReference>
<dbReference type="SMART" id="SM00825">
    <property type="entry name" value="PKS_KS"/>
    <property type="match status" value="1"/>
</dbReference>
<evidence type="ECO:0000259" key="11">
    <source>
        <dbReference type="PROSITE" id="PS52004"/>
    </source>
</evidence>
<feature type="domain" description="Ketosynthase family 3 (KS3)" evidence="11">
    <location>
        <begin position="34"/>
        <end position="461"/>
    </location>
</feature>
<evidence type="ECO:0000256" key="4">
    <source>
        <dbReference type="ARBA" id="ARBA00022553"/>
    </source>
</evidence>
<dbReference type="Pfam" id="PF22953">
    <property type="entry name" value="SpnB_Rossmann"/>
    <property type="match status" value="1"/>
</dbReference>
<dbReference type="EMBL" id="RBWU01000008">
    <property type="protein sequence ID" value="RKS68200.1"/>
    <property type="molecule type" value="Genomic_DNA"/>
</dbReference>
<dbReference type="InterPro" id="IPR036736">
    <property type="entry name" value="ACP-like_sf"/>
</dbReference>
<dbReference type="SMART" id="SM01294">
    <property type="entry name" value="PKS_PP_betabranch"/>
    <property type="match status" value="1"/>
</dbReference>
<dbReference type="InterPro" id="IPR009081">
    <property type="entry name" value="PP-bd_ACP"/>
</dbReference>
<dbReference type="SMART" id="SM00826">
    <property type="entry name" value="PKS_DH"/>
    <property type="match status" value="1"/>
</dbReference>
<name>A0A495Q9N1_9ACTN</name>
<feature type="domain" description="PKS/mFAS DH" evidence="12">
    <location>
        <begin position="932"/>
        <end position="1212"/>
    </location>
</feature>
<evidence type="ECO:0000256" key="8">
    <source>
        <dbReference type="ARBA" id="ARBA00023315"/>
    </source>
</evidence>
<dbReference type="Pfam" id="PF00109">
    <property type="entry name" value="ketoacyl-synt"/>
    <property type="match status" value="1"/>
</dbReference>
<dbReference type="OrthoDB" id="4537517at2"/>
<keyword evidence="3" id="KW-0596">Phosphopantetheine</keyword>
<evidence type="ECO:0000256" key="5">
    <source>
        <dbReference type="ARBA" id="ARBA00022679"/>
    </source>
</evidence>
<dbReference type="InterPro" id="IPR049552">
    <property type="entry name" value="PKS_DH_N"/>
</dbReference>
<dbReference type="InterPro" id="IPR032821">
    <property type="entry name" value="PKS_assoc"/>
</dbReference>
<dbReference type="Gene3D" id="3.30.70.3290">
    <property type="match status" value="1"/>
</dbReference>
<dbReference type="PROSITE" id="PS52004">
    <property type="entry name" value="KS3_2"/>
    <property type="match status" value="1"/>
</dbReference>
<evidence type="ECO:0000256" key="9">
    <source>
        <dbReference type="PROSITE-ProRule" id="PRU01363"/>
    </source>
</evidence>
<dbReference type="SMART" id="SM00827">
    <property type="entry name" value="PKS_AT"/>
    <property type="match status" value="1"/>
</dbReference>
<dbReference type="PROSITE" id="PS52019">
    <property type="entry name" value="PKS_MFAS_DH"/>
    <property type="match status" value="1"/>
</dbReference>
<reference evidence="13 14" key="1">
    <citation type="submission" date="2018-10" db="EMBL/GenBank/DDBJ databases">
        <title>Genomic Encyclopedia of Archaeal and Bacterial Type Strains, Phase II (KMG-II): from individual species to whole genera.</title>
        <authorList>
            <person name="Goeker M."/>
        </authorList>
    </citation>
    <scope>NUCLEOTIDE SEQUENCE [LARGE SCALE GENOMIC DNA]</scope>
    <source>
        <strain evidence="13 14">DSM 43383</strain>
    </source>
</reference>
<protein>
    <submittedName>
        <fullName evidence="13">Acyl transferase domain-containing protein</fullName>
    </submittedName>
</protein>
<dbReference type="InterPro" id="IPR020806">
    <property type="entry name" value="PKS_PP-bd"/>
</dbReference>
<keyword evidence="14" id="KW-1185">Reference proteome</keyword>
<dbReference type="InterPro" id="IPR018201">
    <property type="entry name" value="Ketoacyl_synth_AS"/>
</dbReference>
<evidence type="ECO:0000256" key="3">
    <source>
        <dbReference type="ARBA" id="ARBA00022450"/>
    </source>
</evidence>
<evidence type="ECO:0000313" key="14">
    <source>
        <dbReference type="Proteomes" id="UP000274601"/>
    </source>
</evidence>
<evidence type="ECO:0000256" key="2">
    <source>
        <dbReference type="ARBA" id="ARBA00004792"/>
    </source>
</evidence>
<dbReference type="GO" id="GO:0031177">
    <property type="term" value="F:phosphopantetheine binding"/>
    <property type="evidence" value="ECO:0007669"/>
    <property type="project" value="InterPro"/>
</dbReference>
<accession>A0A495Q9N1</accession>
<evidence type="ECO:0000259" key="12">
    <source>
        <dbReference type="PROSITE" id="PS52019"/>
    </source>
</evidence>
<gene>
    <name evidence="13" type="ORF">BZB76_6453</name>
</gene>
<dbReference type="SMART" id="SM00822">
    <property type="entry name" value="PKS_KR"/>
    <property type="match status" value="1"/>
</dbReference>
<dbReference type="FunFam" id="3.40.47.10:FF:000019">
    <property type="entry name" value="Polyketide synthase type I"/>
    <property type="match status" value="1"/>
</dbReference>
<feature type="domain" description="Carrier" evidence="10">
    <location>
        <begin position="1675"/>
        <end position="1750"/>
    </location>
</feature>
<dbReference type="Pfam" id="PF16197">
    <property type="entry name" value="KAsynt_C_assoc"/>
    <property type="match status" value="1"/>
</dbReference>
<evidence type="ECO:0000256" key="6">
    <source>
        <dbReference type="ARBA" id="ARBA00023194"/>
    </source>
</evidence>
<dbReference type="InterPro" id="IPR006162">
    <property type="entry name" value="Ppantetheine_attach_site"/>
</dbReference>
<dbReference type="InterPro" id="IPR014030">
    <property type="entry name" value="Ketoacyl_synth_N"/>
</dbReference>
<keyword evidence="4" id="KW-0597">Phosphoprotein</keyword>
<keyword evidence="5 13" id="KW-0808">Transferase</keyword>
<dbReference type="InterPro" id="IPR016035">
    <property type="entry name" value="Acyl_Trfase/lysoPLipase"/>
</dbReference>
<dbReference type="CDD" id="cd08956">
    <property type="entry name" value="KR_3_FAS_SDR_x"/>
    <property type="match status" value="1"/>
</dbReference>
<dbReference type="GO" id="GO:0033068">
    <property type="term" value="P:macrolide biosynthetic process"/>
    <property type="evidence" value="ECO:0007669"/>
    <property type="project" value="UniProtKB-ARBA"/>
</dbReference>
<dbReference type="InterPro" id="IPR020841">
    <property type="entry name" value="PKS_Beta-ketoAc_synthase_dom"/>
</dbReference>
<dbReference type="Pfam" id="PF00550">
    <property type="entry name" value="PP-binding"/>
    <property type="match status" value="1"/>
</dbReference>
<dbReference type="GO" id="GO:0004315">
    <property type="term" value="F:3-oxoacyl-[acyl-carrier-protein] synthase activity"/>
    <property type="evidence" value="ECO:0007669"/>
    <property type="project" value="InterPro"/>
</dbReference>
<dbReference type="Pfam" id="PF02801">
    <property type="entry name" value="Ketoacyl-synt_C"/>
    <property type="match status" value="1"/>
</dbReference>
<dbReference type="InterPro" id="IPR014043">
    <property type="entry name" value="Acyl_transferase_dom"/>
</dbReference>
<dbReference type="PROSITE" id="PS00606">
    <property type="entry name" value="KS3_1"/>
    <property type="match status" value="1"/>
</dbReference>
<dbReference type="PANTHER" id="PTHR43775:SF51">
    <property type="entry name" value="INACTIVE PHENOLPHTHIOCEROL SYNTHESIS POLYKETIDE SYNTHASE TYPE I PKS1-RELATED"/>
    <property type="match status" value="1"/>
</dbReference>
<dbReference type="InterPro" id="IPR050091">
    <property type="entry name" value="PKS_NRPS_Biosynth_Enz"/>
</dbReference>
<dbReference type="FunFam" id="1.10.1200.10:FF:000007">
    <property type="entry name" value="Probable polyketide synthase pks17"/>
    <property type="match status" value="1"/>
</dbReference>
<dbReference type="PROSITE" id="PS50075">
    <property type="entry name" value="CARRIER"/>
    <property type="match status" value="1"/>
</dbReference>
<dbReference type="InterPro" id="IPR016036">
    <property type="entry name" value="Malonyl_transacylase_ACP-bd"/>
</dbReference>
<evidence type="ECO:0000313" key="13">
    <source>
        <dbReference type="EMBL" id="RKS68200.1"/>
    </source>
</evidence>
<dbReference type="SMART" id="SM00823">
    <property type="entry name" value="PKS_PP"/>
    <property type="match status" value="1"/>
</dbReference>
<dbReference type="PANTHER" id="PTHR43775">
    <property type="entry name" value="FATTY ACID SYNTHASE"/>
    <property type="match status" value="1"/>
</dbReference>
<dbReference type="Gene3D" id="3.40.50.720">
    <property type="entry name" value="NAD(P)-binding Rossmann-like Domain"/>
    <property type="match status" value="1"/>
</dbReference>
<dbReference type="Proteomes" id="UP000274601">
    <property type="component" value="Unassembled WGS sequence"/>
</dbReference>
<comment type="cofactor">
    <cofactor evidence="1">
        <name>pantetheine 4'-phosphate</name>
        <dbReference type="ChEBI" id="CHEBI:47942"/>
    </cofactor>
</comment>
<dbReference type="InterPro" id="IPR014031">
    <property type="entry name" value="Ketoacyl_synth_C"/>
</dbReference>
<evidence type="ECO:0000256" key="1">
    <source>
        <dbReference type="ARBA" id="ARBA00001957"/>
    </source>
</evidence>
<dbReference type="InterPro" id="IPR049551">
    <property type="entry name" value="PKS_DH_C"/>
</dbReference>
<dbReference type="RefSeq" id="WP_121438121.1">
    <property type="nucleotide sequence ID" value="NZ_RBWU01000008.1"/>
</dbReference>
<keyword evidence="7" id="KW-0511">Multifunctional enzyme</keyword>
<dbReference type="SUPFAM" id="SSF51735">
    <property type="entry name" value="NAD(P)-binding Rossmann-fold domains"/>
    <property type="match status" value="2"/>
</dbReference>
<feature type="active site" description="Proton donor; for dehydratase activity" evidence="9">
    <location>
        <position position="1129"/>
    </location>
</feature>
<dbReference type="InterPro" id="IPR057326">
    <property type="entry name" value="KR_dom"/>
</dbReference>
<comment type="caution">
    <text evidence="13">The sequence shown here is derived from an EMBL/GenBank/DDBJ whole genome shotgun (WGS) entry which is preliminary data.</text>
</comment>
<feature type="region of interest" description="N-terminal hotdog fold" evidence="9">
    <location>
        <begin position="932"/>
        <end position="1054"/>
    </location>
</feature>
<evidence type="ECO:0000256" key="7">
    <source>
        <dbReference type="ARBA" id="ARBA00023268"/>
    </source>
</evidence>
<dbReference type="SUPFAM" id="SSF53901">
    <property type="entry name" value="Thiolase-like"/>
    <property type="match status" value="1"/>
</dbReference>
<dbReference type="InterPro" id="IPR020807">
    <property type="entry name" value="PKS_DH"/>
</dbReference>
<dbReference type="SUPFAM" id="SSF47336">
    <property type="entry name" value="ACP-like"/>
    <property type="match status" value="1"/>
</dbReference>
<keyword evidence="6" id="KW-0045">Antibiotic biosynthesis</keyword>
<dbReference type="CDD" id="cd00833">
    <property type="entry name" value="PKS"/>
    <property type="match status" value="1"/>
</dbReference>
<dbReference type="Gene3D" id="3.40.47.10">
    <property type="match status" value="1"/>
</dbReference>
<dbReference type="Gene3D" id="3.10.129.110">
    <property type="entry name" value="Polyketide synthase dehydratase"/>
    <property type="match status" value="1"/>
</dbReference>
<dbReference type="InterPro" id="IPR016039">
    <property type="entry name" value="Thiolase-like"/>
</dbReference>
<dbReference type="InterPro" id="IPR015083">
    <property type="entry name" value="NorB/c/GfsB-D-like_docking"/>
</dbReference>
<dbReference type="GO" id="GO:0006633">
    <property type="term" value="P:fatty acid biosynthetic process"/>
    <property type="evidence" value="ECO:0007669"/>
    <property type="project" value="InterPro"/>
</dbReference>
<sequence>MTESPERIVKALRASVQENRRLRQQNERLLNASREPIAVIGIGCRYPGGVTGPDDLWRLVDGGVDAVGGFPDNRGWRLDRLYDPDPDHSGTSYAREGAFLHDADRFDADYFGISPREAVSLDPQQRLLLETAVETFEHAGIPPDDVSGTPVGVFTGIMYGDYGNRLADRIPRSVEGLVGPGSAGSIASGRVAYTFGFEGPAVTVDTACSSSLVALHLAAQSLRNEECSLALAGGVTVMATPISFIEFSRQRGLAPDGRCKSFAASADGTGWGEGVGLLLLERLSDAVANGHQVLGVIRGSAINQDGASNGLTAPSGSAQQRVIKAACANAGVRLRDVDVVEAHGTGTSLGDPIEAQALLATYGRDRPDGRPLWLGSVKSNIGHTQAAAGVAGVIKMIEAMRHGRLPATLHVDEPTPHVDWSDGTVELLTTSTPWPENPHPRRAAVSSFGISGTNAHVILEAAPPTDTPTHHDTPPDPATVPWIISAKSEEALRDQAGRLRARADERPTWHPAVVGRSLVATRTGHDHRAVLLGRDRDDLLAGLDALAAGRPAANLVHGTVAGTRGRTVFVFPGQGSQWTGMAAELLDASPVFARRLESCAAELDALTGWSLADVLRGAADAPSLDRVDVVQPALFAVMVSLAATWRSYGIEPDAVVGHSQGEIAAAHVAGALSLRDAARAVVLRSQAITTLSGTGAMASVALPGADVRATLERWGDRLAVAAVNGLASCVVSGDPGAVDELVAELRADDVRARTIPVDYASHSPHIERIRDRLLDALADITPKPGDIPFYSTVTGGVIDTSELDAGYWYRNLRQTVLLEDATRALLDDGHRFFVEASPHPVLTVPIQETADERGGATVIETLRRGEGGRDRLLTSLARAHVHGLPVQWDEIFADTGAHVDLPTYAFQRRRYWLDAGAAADGAPAAGLRPVGHPMLGAATDLPGGGHLFTGRLSLDDHPWLADHGVFDTVLLPGTALVELASRAAEATGGGDIDELTVEAPLVLPERGAVEFQVVTGATGETGSRSVVIRSRPADAEAPWAQHATGALTSGAQARPAPATGAAEAWPPAGAEPIDVGDLYARLADIGLGYGPAFQGLRAAWRHGEEILAEVALPETAAAEGYGLHPALMDAALHAAFLHPDQRPDGGDGEPTVPLPFTWRGVSIHSPDSSALRVRLTTTAADGLSMELADDSGRPVASVESLVVRPVNAGRLARAAGGHSPVFSLDWLPVTAPADPFTGTVASPGEAVEAVESGDPAPDVVVTSLIGTYADDDPSGHSAAHRALKLVQQWLTDDRWTASRLVVLTRGAVATGADGDVTDLGAASIWGLLRAAQSEHPGRFVLVDIDRDDAEPPASALSGEESQVAVRDGVVLAPRLVRAPLPDDAAPPPFDPDGTVLITGGTGTLGALVVRHLVTTHGARHLLLVSRRGLDAPGATDLQRQLEDLGAHVTITACDAADQDALAKLLDTIPAEHPLTAVVHTAGVLDDATITSLTPEQLDIVLRPKADAAWNLHHLTKDANLSAFVLFSSAAGILGSPGQANYAAANTYLDALAAHRRAAGRPGISLAWGLWAESSGMTDRLDRSDRTRLARTGILPLTSEAGLALFDAALALDRPLAVLAKLNLQRLRPQAETGMLTPVLRGLLPAPSRGRDTADAAGAAALAEQLAGLPEPERRDAVFRLVRDQIAAVLGHDSPARVDAERGFLEMGFDSLTAVELRNRLAAATGLRLPSTLAFDHPDLGRLADFLHGELAAGAGEHTPGLAEIEGIESALDTITPDARARLADRLRKVLLKLDDLKTDDAANGATVTARIESAGDDEIFEFIDNELGIPDLRGP</sequence>
<dbReference type="Pfam" id="PF21089">
    <property type="entry name" value="PKS_DH_N"/>
    <property type="match status" value="1"/>
</dbReference>
<dbReference type="Pfam" id="PF08990">
    <property type="entry name" value="Docking"/>
    <property type="match status" value="1"/>
</dbReference>
<dbReference type="Pfam" id="PF00698">
    <property type="entry name" value="Acyl_transf_1"/>
    <property type="match status" value="1"/>
</dbReference>
<keyword evidence="8" id="KW-0012">Acyltransferase</keyword>
<dbReference type="Gene3D" id="3.40.366.10">
    <property type="entry name" value="Malonyl-Coenzyme A Acyl Carrier Protein, domain 2"/>
    <property type="match status" value="1"/>
</dbReference>
<dbReference type="SUPFAM" id="SSF55048">
    <property type="entry name" value="Probable ACP-binding domain of malonyl-CoA ACP transacylase"/>
    <property type="match status" value="1"/>
</dbReference>
<dbReference type="SUPFAM" id="SSF52151">
    <property type="entry name" value="FabD/lysophospholipase-like"/>
    <property type="match status" value="1"/>
</dbReference>
<dbReference type="InterPro" id="IPR036291">
    <property type="entry name" value="NAD(P)-bd_dom_sf"/>
</dbReference>
<dbReference type="Gene3D" id="1.10.1200.10">
    <property type="entry name" value="ACP-like"/>
    <property type="match status" value="1"/>
</dbReference>
<dbReference type="PROSITE" id="PS00012">
    <property type="entry name" value="PHOSPHOPANTETHEINE"/>
    <property type="match status" value="1"/>
</dbReference>
<dbReference type="Pfam" id="PF14765">
    <property type="entry name" value="PS-DH"/>
    <property type="match status" value="1"/>
</dbReference>